<dbReference type="Proteomes" id="UP000242682">
    <property type="component" value="Unassembled WGS sequence"/>
</dbReference>
<accession>A0A2P8H1M2</accession>
<protein>
    <recommendedName>
        <fullName evidence="2">DUF8171 domain-containing protein</fullName>
    </recommendedName>
</protein>
<keyword evidence="1" id="KW-0812">Transmembrane</keyword>
<evidence type="ECO:0000259" key="2">
    <source>
        <dbReference type="Pfam" id="PF26509"/>
    </source>
</evidence>
<keyword evidence="1" id="KW-1133">Transmembrane helix</keyword>
<dbReference type="OrthoDB" id="512563at2"/>
<evidence type="ECO:0000313" key="3">
    <source>
        <dbReference type="EMBL" id="PSL40109.1"/>
    </source>
</evidence>
<comment type="caution">
    <text evidence="3">The sequence shown here is derived from an EMBL/GenBank/DDBJ whole genome shotgun (WGS) entry which is preliminary data.</text>
</comment>
<sequence>MEEIPKRNVLTLSQKLMVFTLSMSLYGLSSLAEELLPALRLGPLVLSAEYFAFVPLTLCMLFHPLYTAAGAATGGLLFGGVLVGQFGGIGELEQFIALALGLFVAGSLVKNPKSRKQISIAALGGAVIYHGIGSATDIQQVLLGAGELRAVPGLAEILIIAEIGSFMSAILVSSLVFGLLPVLYLVPYLHGKIEPALGLYARGQKQPLAEKPLPNTKVIAAAIALVGLAFVSDFLYEAGINLEWQANFAEASGNWVLWLNLIAAAVVAGMTMTLMAKHKHRSLTTHSHEDRFL</sequence>
<feature type="domain" description="DUF8171" evidence="2">
    <location>
        <begin position="17"/>
        <end position="282"/>
    </location>
</feature>
<dbReference type="InterPro" id="IPR058484">
    <property type="entry name" value="DUF8171"/>
</dbReference>
<feature type="transmembrane region" description="Helical" evidence="1">
    <location>
        <begin position="256"/>
        <end position="276"/>
    </location>
</feature>
<dbReference type="AlphaFoldDB" id="A0A2P8H1M2"/>
<reference evidence="3 4" key="1">
    <citation type="submission" date="2018-03" db="EMBL/GenBank/DDBJ databases">
        <title>Genomic Encyclopedia of Type Strains, Phase III (KMG-III): the genomes of soil and plant-associated and newly described type strains.</title>
        <authorList>
            <person name="Whitman W."/>
        </authorList>
    </citation>
    <scope>NUCLEOTIDE SEQUENCE [LARGE SCALE GENOMIC DNA]</scope>
    <source>
        <strain evidence="3 4">CGMCC 1.12259</strain>
    </source>
</reference>
<feature type="transmembrane region" description="Helical" evidence="1">
    <location>
        <begin position="163"/>
        <end position="186"/>
    </location>
</feature>
<keyword evidence="1" id="KW-0472">Membrane</keyword>
<gene>
    <name evidence="3" type="ORF">B0H99_106123</name>
</gene>
<dbReference type="Pfam" id="PF26509">
    <property type="entry name" value="DUF8171"/>
    <property type="match status" value="1"/>
</dbReference>
<feature type="transmembrane region" description="Helical" evidence="1">
    <location>
        <begin position="92"/>
        <end position="109"/>
    </location>
</feature>
<dbReference type="EMBL" id="PYAT01000006">
    <property type="protein sequence ID" value="PSL40109.1"/>
    <property type="molecule type" value="Genomic_DNA"/>
</dbReference>
<dbReference type="RefSeq" id="WP_106533434.1">
    <property type="nucleotide sequence ID" value="NZ_PYAT01000006.1"/>
</dbReference>
<feature type="transmembrane region" description="Helical" evidence="1">
    <location>
        <begin position="218"/>
        <end position="236"/>
    </location>
</feature>
<evidence type="ECO:0000256" key="1">
    <source>
        <dbReference type="SAM" id="Phobius"/>
    </source>
</evidence>
<evidence type="ECO:0000313" key="4">
    <source>
        <dbReference type="Proteomes" id="UP000242682"/>
    </source>
</evidence>
<organism evidence="3 4">
    <name type="scientific">Planomicrobium soli</name>
    <dbReference type="NCBI Taxonomy" id="1176648"/>
    <lineage>
        <taxon>Bacteria</taxon>
        <taxon>Bacillati</taxon>
        <taxon>Bacillota</taxon>
        <taxon>Bacilli</taxon>
        <taxon>Bacillales</taxon>
        <taxon>Caryophanaceae</taxon>
        <taxon>Planomicrobium</taxon>
    </lineage>
</organism>
<name>A0A2P8H1M2_9BACL</name>
<keyword evidence="4" id="KW-1185">Reference proteome</keyword>
<proteinExistence type="predicted"/>